<dbReference type="PANTHER" id="PTHR23088:SF27">
    <property type="entry name" value="DEAMINATED GLUTATHIONE AMIDASE"/>
    <property type="match status" value="1"/>
</dbReference>
<evidence type="ECO:0000313" key="6">
    <source>
        <dbReference type="Proteomes" id="UP000694406"/>
    </source>
</evidence>
<gene>
    <name evidence="5" type="primary">NIT1</name>
</gene>
<proteinExistence type="inferred from homology"/>
<sequence>MTITYVRLQFRRFYSCYLYLVLVYFIVIAPDTTKSNSAHRDHENKHKHPSLSTQWIEKPRHCINTALYSGIQRSSCPGIEAVFQPICPCFYSPVPSARWLIPPGNESHHCCIICKFSNTMTSMSGNLLLIHWILPFPSARPVSGCVAAAYRKIHLFDVELEGRVSLKESAFTNPGSEMVPPVPTPAGKVGLAICYDLRFPEMALTLAQAGAEILTYPSAFTLTTGAAHWEVLLRARAVETQSYVVAAAQTGQHHPCRSSFGHSMVVDPWGSIVAQCQEGPGLCFAEIDLPYLHRLRQEMPVFAHRRPCFYSRAAAEWGFGLP</sequence>
<keyword evidence="3" id="KW-1133">Transmembrane helix</keyword>
<evidence type="ECO:0000256" key="1">
    <source>
        <dbReference type="ARBA" id="ARBA00010613"/>
    </source>
</evidence>
<dbReference type="SUPFAM" id="SSF56317">
    <property type="entry name" value="Carbon-nitrogen hydrolase"/>
    <property type="match status" value="1"/>
</dbReference>
<dbReference type="PROSITE" id="PS01227">
    <property type="entry name" value="UPF0012"/>
    <property type="match status" value="1"/>
</dbReference>
<protein>
    <submittedName>
        <fullName evidence="5">Nitrilase 1</fullName>
    </submittedName>
</protein>
<keyword evidence="3" id="KW-0812">Transmembrane</keyword>
<dbReference type="InterPro" id="IPR045254">
    <property type="entry name" value="Nit1/2_C-N_Hydrolase"/>
</dbReference>
<evidence type="ECO:0000256" key="3">
    <source>
        <dbReference type="SAM" id="Phobius"/>
    </source>
</evidence>
<dbReference type="Proteomes" id="UP000694406">
    <property type="component" value="Unplaced"/>
</dbReference>
<reference evidence="5" key="2">
    <citation type="submission" date="2025-09" db="UniProtKB">
        <authorList>
            <consortium name="Ensembl"/>
        </authorList>
    </citation>
    <scope>IDENTIFICATION</scope>
</reference>
<feature type="domain" description="CN hydrolase" evidence="4">
    <location>
        <begin position="1"/>
        <end position="289"/>
    </location>
</feature>
<name>A0A8C5WTQ0_LATLA</name>
<accession>A0A8C5WTQ0</accession>
<dbReference type="Gene3D" id="3.60.110.10">
    <property type="entry name" value="Carbon-nitrogen hydrolase"/>
    <property type="match status" value="1"/>
</dbReference>
<dbReference type="PANTHER" id="PTHR23088">
    <property type="entry name" value="NITRILASE-RELATED"/>
    <property type="match status" value="1"/>
</dbReference>
<comment type="similarity">
    <text evidence="1">Belongs to the carbon-nitrogen hydrolase superfamily. NIT1/NIT2 family.</text>
</comment>
<dbReference type="InterPro" id="IPR001110">
    <property type="entry name" value="UPF0012_CS"/>
</dbReference>
<keyword evidence="3" id="KW-0472">Membrane</keyword>
<dbReference type="GO" id="GO:0016811">
    <property type="term" value="F:hydrolase activity, acting on carbon-nitrogen (but not peptide) bonds, in linear amides"/>
    <property type="evidence" value="ECO:0007669"/>
    <property type="project" value="InterPro"/>
</dbReference>
<keyword evidence="6" id="KW-1185">Reference proteome</keyword>
<evidence type="ECO:0000313" key="5">
    <source>
        <dbReference type="Ensembl" id="ENSLLTP00000013041.1"/>
    </source>
</evidence>
<organism evidence="5 6">
    <name type="scientific">Laticauda laticaudata</name>
    <name type="common">Blue-ringed sea krait</name>
    <name type="synonym">Blue-lipped sea krait</name>
    <dbReference type="NCBI Taxonomy" id="8630"/>
    <lineage>
        <taxon>Eukaryota</taxon>
        <taxon>Metazoa</taxon>
        <taxon>Chordata</taxon>
        <taxon>Craniata</taxon>
        <taxon>Vertebrata</taxon>
        <taxon>Euteleostomi</taxon>
        <taxon>Lepidosauria</taxon>
        <taxon>Squamata</taxon>
        <taxon>Bifurcata</taxon>
        <taxon>Unidentata</taxon>
        <taxon>Episquamata</taxon>
        <taxon>Toxicofera</taxon>
        <taxon>Serpentes</taxon>
        <taxon>Colubroidea</taxon>
        <taxon>Elapidae</taxon>
        <taxon>Laticaudinae</taxon>
        <taxon>Laticauda</taxon>
    </lineage>
</organism>
<dbReference type="GeneTree" id="ENSGT00550000075099"/>
<dbReference type="Pfam" id="PF00795">
    <property type="entry name" value="CN_hydrolase"/>
    <property type="match status" value="1"/>
</dbReference>
<dbReference type="CDD" id="cd07572">
    <property type="entry name" value="nit"/>
    <property type="match status" value="1"/>
</dbReference>
<dbReference type="AlphaFoldDB" id="A0A8C5WTQ0"/>
<keyword evidence="2" id="KW-0378">Hydrolase</keyword>
<dbReference type="InterPro" id="IPR003010">
    <property type="entry name" value="C-N_Hydrolase"/>
</dbReference>
<feature type="transmembrane region" description="Helical" evidence="3">
    <location>
        <begin position="12"/>
        <end position="30"/>
    </location>
</feature>
<dbReference type="PROSITE" id="PS50263">
    <property type="entry name" value="CN_HYDROLASE"/>
    <property type="match status" value="1"/>
</dbReference>
<evidence type="ECO:0000259" key="4">
    <source>
        <dbReference type="PROSITE" id="PS50263"/>
    </source>
</evidence>
<reference evidence="5" key="1">
    <citation type="submission" date="2025-08" db="UniProtKB">
        <authorList>
            <consortium name="Ensembl"/>
        </authorList>
    </citation>
    <scope>IDENTIFICATION</scope>
</reference>
<dbReference type="Ensembl" id="ENSLLTT00000013544.1">
    <property type="protein sequence ID" value="ENSLLTP00000013041.1"/>
    <property type="gene ID" value="ENSLLTG00000009949.1"/>
</dbReference>
<dbReference type="InterPro" id="IPR036526">
    <property type="entry name" value="C-N_Hydrolase_sf"/>
</dbReference>
<evidence type="ECO:0000256" key="2">
    <source>
        <dbReference type="ARBA" id="ARBA00022801"/>
    </source>
</evidence>